<name>I0KB15_9BACT</name>
<dbReference type="PATRIC" id="fig|1166018.3.peg.5085"/>
<evidence type="ECO:0000313" key="4">
    <source>
        <dbReference type="Proteomes" id="UP000011058"/>
    </source>
</evidence>
<dbReference type="Proteomes" id="UP000011058">
    <property type="component" value="Chromosome"/>
</dbReference>
<evidence type="ECO:0000256" key="1">
    <source>
        <dbReference type="SAM" id="MobiDB-lite"/>
    </source>
</evidence>
<gene>
    <name evidence="3" type="ORF">FAES_3310</name>
</gene>
<keyword evidence="4" id="KW-1185">Reference proteome</keyword>
<organism evidence="3 4">
    <name type="scientific">Fibrella aestuarina BUZ 2</name>
    <dbReference type="NCBI Taxonomy" id="1166018"/>
    <lineage>
        <taxon>Bacteria</taxon>
        <taxon>Pseudomonadati</taxon>
        <taxon>Bacteroidota</taxon>
        <taxon>Cytophagia</taxon>
        <taxon>Cytophagales</taxon>
        <taxon>Spirosomataceae</taxon>
        <taxon>Fibrella</taxon>
    </lineage>
</organism>
<dbReference type="AlphaFoldDB" id="I0KB15"/>
<dbReference type="EMBL" id="HE796683">
    <property type="protein sequence ID" value="CCH01318.1"/>
    <property type="molecule type" value="Genomic_DNA"/>
</dbReference>
<keyword evidence="2" id="KW-0732">Signal</keyword>
<dbReference type="InterPro" id="IPR025631">
    <property type="entry name" value="Porin_10"/>
</dbReference>
<accession>I0KB15</accession>
<evidence type="ECO:0000313" key="3">
    <source>
        <dbReference type="EMBL" id="CCH01318.1"/>
    </source>
</evidence>
<feature type="region of interest" description="Disordered" evidence="1">
    <location>
        <begin position="26"/>
        <end position="61"/>
    </location>
</feature>
<dbReference type="RefSeq" id="WP_015332417.1">
    <property type="nucleotide sequence ID" value="NC_020054.1"/>
</dbReference>
<dbReference type="HOGENOM" id="CLU_025041_1_0_10"/>
<dbReference type="KEGG" id="fae:FAES_3310"/>
<reference evidence="3 4" key="1">
    <citation type="journal article" date="2012" name="J. Bacteriol.">
        <title>Genome Sequence of Fibrella aestuarina BUZ 2T, a Filamentous Marine Bacterium.</title>
        <authorList>
            <person name="Filippini M."/>
            <person name="Qi W."/>
            <person name="Blom J."/>
            <person name="Goesmann A."/>
            <person name="Smits T.H."/>
            <person name="Bagheri H.C."/>
        </authorList>
    </citation>
    <scope>NUCLEOTIDE SEQUENCE [LARGE SCALE GENOMIC DNA]</scope>
    <source>
        <strain evidence="4">BUZ 2T</strain>
    </source>
</reference>
<protein>
    <recommendedName>
        <fullName evidence="5">Porin</fullName>
    </recommendedName>
</protein>
<dbReference type="STRING" id="1166018.FAES_3310"/>
<feature type="compositionally biased region" description="Gly residues" evidence="1">
    <location>
        <begin position="35"/>
        <end position="58"/>
    </location>
</feature>
<dbReference type="OrthoDB" id="1489309at2"/>
<dbReference type="eggNOG" id="COG4206">
    <property type="taxonomic scope" value="Bacteria"/>
</dbReference>
<proteinExistence type="predicted"/>
<evidence type="ECO:0008006" key="5">
    <source>
        <dbReference type="Google" id="ProtNLM"/>
    </source>
</evidence>
<feature type="signal peptide" evidence="2">
    <location>
        <begin position="1"/>
        <end position="20"/>
    </location>
</feature>
<dbReference type="Pfam" id="PF14121">
    <property type="entry name" value="Porin_10"/>
    <property type="match status" value="1"/>
</dbReference>
<feature type="chain" id="PRO_5003630525" description="Porin" evidence="2">
    <location>
        <begin position="21"/>
        <end position="703"/>
    </location>
</feature>
<sequence>MRYRFLVLFFLLGWFTNLQAQQTGFPTTGTQTGNGFPGTGGTFPGGGAGRPGGQGPGVGIDDSTKVIYGPKTTRFFLESDVFNNRKTLYLTDTALVGVHQFEFTQRNKNLLTDLGNLGTPLRPVYYNTPTQIGAQQGYYVFSPFGYQTDQVRYYDTKSPFTDLYLVLGGRNQNILNFDFNQNITPRLNAGFAIQRFTSERQFGLPGSTSQTQRLLAQNWGVLLHGNYRTADDRYVLLAHLNHMNHSLPEQGGNIPNSPLPGQDSITIDYEGQAKLAATLGWERRTAIHLYHQYAPAQGIQFFHKLDYLTRINNYRDDAVVENQNFSRFYDTRSVGGDGSAFIRARFGDSTRIQQDVYWQSIDNTFGVKGIFTRRGAAYNYRVYYRPRYYSQQGDYNVLSTTLVTGTGSETAVGNTPSLQRYDTRNSFENYIGGWVGYYFPDSLSRLTAEGEFLVADIGSTNTGAFRLNGQLESKYFTVGFTSVQAAPPLIAQRFISNVQSLTWTNTANQFQRTQHAYGQLTVRTKNWLVTPGADFWLIDNYVYFDRQARPAQSGAFTMLRLGLGATYTRSRFQASAQSYYTLNAGDDVLRVPTFFFNGRIQYDFIYAKVLHIQTGVQLHYKSAYYGNAYNPVTQQYYLQEGQLVEGALLADVFANMRVNRVRFFVKLNHANQGILSPSGYFVAPGFLQLQRGFGFGVDWLLFD</sequence>
<evidence type="ECO:0000256" key="2">
    <source>
        <dbReference type="SAM" id="SignalP"/>
    </source>
</evidence>